<keyword evidence="3" id="KW-0813">Transport</keyword>
<dbReference type="EMBL" id="JAUSUZ010000001">
    <property type="protein sequence ID" value="MDQ0363965.1"/>
    <property type="molecule type" value="Genomic_DNA"/>
</dbReference>
<feature type="transmembrane region" description="Helical" evidence="8">
    <location>
        <begin position="171"/>
        <end position="192"/>
    </location>
</feature>
<feature type="transmembrane region" description="Helical" evidence="8">
    <location>
        <begin position="366"/>
        <end position="388"/>
    </location>
</feature>
<dbReference type="Gene3D" id="1.20.1250.20">
    <property type="entry name" value="MFS general substrate transporter like domains"/>
    <property type="match status" value="1"/>
</dbReference>
<comment type="subcellular location">
    <subcellularLocation>
        <location evidence="1">Cell inner membrane</location>
        <topology evidence="1">Multi-pass membrane protein</topology>
    </subcellularLocation>
</comment>
<dbReference type="InterPro" id="IPR036259">
    <property type="entry name" value="MFS_trans_sf"/>
</dbReference>
<reference evidence="10 11" key="1">
    <citation type="submission" date="2023-07" db="EMBL/GenBank/DDBJ databases">
        <title>Sequencing the genomes of 1000 actinobacteria strains.</title>
        <authorList>
            <person name="Klenk H.-P."/>
        </authorList>
    </citation>
    <scope>NUCLEOTIDE SEQUENCE [LARGE SCALE GENOMIC DNA]</scope>
    <source>
        <strain evidence="10 11">DSM 44709</strain>
    </source>
</reference>
<feature type="transmembrane region" description="Helical" evidence="8">
    <location>
        <begin position="230"/>
        <end position="253"/>
    </location>
</feature>
<evidence type="ECO:0000256" key="6">
    <source>
        <dbReference type="ARBA" id="ARBA00022989"/>
    </source>
</evidence>
<dbReference type="PANTHER" id="PTHR23501:SF191">
    <property type="entry name" value="VACUOLAR BASIC AMINO ACID TRANSPORTER 4"/>
    <property type="match status" value="1"/>
</dbReference>
<feature type="transmembrane region" description="Helical" evidence="8">
    <location>
        <begin position="273"/>
        <end position="298"/>
    </location>
</feature>
<feature type="transmembrane region" description="Helical" evidence="8">
    <location>
        <begin position="20"/>
        <end position="42"/>
    </location>
</feature>
<evidence type="ECO:0000256" key="8">
    <source>
        <dbReference type="SAM" id="Phobius"/>
    </source>
</evidence>
<evidence type="ECO:0000256" key="2">
    <source>
        <dbReference type="ARBA" id="ARBA00007520"/>
    </source>
</evidence>
<dbReference type="GO" id="GO:0005886">
    <property type="term" value="C:plasma membrane"/>
    <property type="evidence" value="ECO:0007669"/>
    <property type="project" value="UniProtKB-SubCell"/>
</dbReference>
<keyword evidence="5 8" id="KW-0812">Transmembrane</keyword>
<dbReference type="GO" id="GO:0022857">
    <property type="term" value="F:transmembrane transporter activity"/>
    <property type="evidence" value="ECO:0007669"/>
    <property type="project" value="InterPro"/>
</dbReference>
<feature type="transmembrane region" description="Helical" evidence="8">
    <location>
        <begin position="54"/>
        <end position="73"/>
    </location>
</feature>
<feature type="transmembrane region" description="Helical" evidence="8">
    <location>
        <begin position="204"/>
        <end position="224"/>
    </location>
</feature>
<feature type="domain" description="Major facilitator superfamily (MFS) profile" evidence="9">
    <location>
        <begin position="20"/>
        <end position="466"/>
    </location>
</feature>
<dbReference type="InterPro" id="IPR020846">
    <property type="entry name" value="MFS_dom"/>
</dbReference>
<keyword evidence="4" id="KW-1003">Cell membrane</keyword>
<comment type="similarity">
    <text evidence="2">Belongs to the major facilitator superfamily. TCR/Tet family.</text>
</comment>
<dbReference type="InterPro" id="IPR011701">
    <property type="entry name" value="MFS"/>
</dbReference>
<dbReference type="SUPFAM" id="SSF103473">
    <property type="entry name" value="MFS general substrate transporter"/>
    <property type="match status" value="1"/>
</dbReference>
<evidence type="ECO:0000256" key="1">
    <source>
        <dbReference type="ARBA" id="ARBA00004429"/>
    </source>
</evidence>
<dbReference type="Proteomes" id="UP001240236">
    <property type="component" value="Unassembled WGS sequence"/>
</dbReference>
<keyword evidence="6 8" id="KW-1133">Transmembrane helix</keyword>
<evidence type="ECO:0000313" key="11">
    <source>
        <dbReference type="Proteomes" id="UP001240236"/>
    </source>
</evidence>
<sequence length="473" mass="48815">MTSDNSRGATVGLRSERGPILLALMLSTGLIAIDTTILATAVPSIVGELGSFDQFPWLFSVYLLTQAVSVPIYSRLADTVGRKPIILVGIAVFLISSVLCAAAWNMTALIAFRALQGLGAGAIAPVSVTIIGDIYSVEERAKVQGYIAGVWATAAVLGPTAGGLFAQFASWRWIFLVNVPLCVAAGWMLLRAHRETVERREHHIDYAGAVTLTVALTALMLAVLEGGNAWAWRSVPSVAMFAVGAVALAGFVLIERRAAEPIIDLDLLRRPIILSTTCVGFGVGAMLIGVTSFAPTYLENSIGTAPLVSGLAVAAFTIGWPLAASNAGRLYLKYGFRTTAIVGSGIATAGAVALAVTAAWPSPFTVAAVTFVMGFGLGWTAVPTLIAAQSSVGWEQRGVVTGGNIFARTAGSAVGVAVLGAIATGIIAAGAGEHDFDTIVSATTWVFASVAVAAALTVAAVLAMPRTRSDQNI</sequence>
<dbReference type="PROSITE" id="PS50850">
    <property type="entry name" value="MFS"/>
    <property type="match status" value="1"/>
</dbReference>
<evidence type="ECO:0000256" key="5">
    <source>
        <dbReference type="ARBA" id="ARBA00022692"/>
    </source>
</evidence>
<gene>
    <name evidence="10" type="ORF">J2S42_000634</name>
</gene>
<keyword evidence="11" id="KW-1185">Reference proteome</keyword>
<feature type="transmembrane region" description="Helical" evidence="8">
    <location>
        <begin position="304"/>
        <end position="324"/>
    </location>
</feature>
<proteinExistence type="inferred from homology"/>
<dbReference type="FunFam" id="1.20.1720.10:FF:000004">
    <property type="entry name" value="EmrB/QacA family drug resistance transporter"/>
    <property type="match status" value="1"/>
</dbReference>
<evidence type="ECO:0000256" key="3">
    <source>
        <dbReference type="ARBA" id="ARBA00022448"/>
    </source>
</evidence>
<feature type="transmembrane region" description="Helical" evidence="8">
    <location>
        <begin position="409"/>
        <end position="432"/>
    </location>
</feature>
<evidence type="ECO:0000259" key="9">
    <source>
        <dbReference type="PROSITE" id="PS50850"/>
    </source>
</evidence>
<evidence type="ECO:0000256" key="4">
    <source>
        <dbReference type="ARBA" id="ARBA00022475"/>
    </source>
</evidence>
<dbReference type="Pfam" id="PF07690">
    <property type="entry name" value="MFS_1"/>
    <property type="match status" value="1"/>
</dbReference>
<keyword evidence="7 8" id="KW-0472">Membrane</keyword>
<name>A0AAE3VUM5_9ACTN</name>
<feature type="transmembrane region" description="Helical" evidence="8">
    <location>
        <begin position="110"/>
        <end position="131"/>
    </location>
</feature>
<evidence type="ECO:0000256" key="7">
    <source>
        <dbReference type="ARBA" id="ARBA00023136"/>
    </source>
</evidence>
<feature type="transmembrane region" description="Helical" evidence="8">
    <location>
        <begin position="444"/>
        <end position="464"/>
    </location>
</feature>
<protein>
    <submittedName>
        <fullName evidence="10">EmrB/QacA subfamily drug resistance transporter</fullName>
    </submittedName>
</protein>
<feature type="transmembrane region" description="Helical" evidence="8">
    <location>
        <begin position="85"/>
        <end position="104"/>
    </location>
</feature>
<dbReference type="AlphaFoldDB" id="A0AAE3VUM5"/>
<comment type="caution">
    <text evidence="10">The sequence shown here is derived from an EMBL/GenBank/DDBJ whole genome shotgun (WGS) entry which is preliminary data.</text>
</comment>
<dbReference type="PANTHER" id="PTHR23501">
    <property type="entry name" value="MAJOR FACILITATOR SUPERFAMILY"/>
    <property type="match status" value="1"/>
</dbReference>
<feature type="transmembrane region" description="Helical" evidence="8">
    <location>
        <begin position="143"/>
        <end position="165"/>
    </location>
</feature>
<organism evidence="10 11">
    <name type="scientific">Catenuloplanes indicus</name>
    <dbReference type="NCBI Taxonomy" id="137267"/>
    <lineage>
        <taxon>Bacteria</taxon>
        <taxon>Bacillati</taxon>
        <taxon>Actinomycetota</taxon>
        <taxon>Actinomycetes</taxon>
        <taxon>Micromonosporales</taxon>
        <taxon>Micromonosporaceae</taxon>
        <taxon>Catenuloplanes</taxon>
    </lineage>
</organism>
<dbReference type="RefSeq" id="WP_307235000.1">
    <property type="nucleotide sequence ID" value="NZ_JAUSUZ010000001.1"/>
</dbReference>
<feature type="transmembrane region" description="Helical" evidence="8">
    <location>
        <begin position="336"/>
        <end position="360"/>
    </location>
</feature>
<evidence type="ECO:0000313" key="10">
    <source>
        <dbReference type="EMBL" id="MDQ0363965.1"/>
    </source>
</evidence>
<accession>A0AAE3VUM5</accession>
<dbReference type="Gene3D" id="1.20.1720.10">
    <property type="entry name" value="Multidrug resistance protein D"/>
    <property type="match status" value="1"/>
</dbReference>